<dbReference type="Gene3D" id="3.30.565.10">
    <property type="entry name" value="Histidine kinase-like ATPase, C-terminal domain"/>
    <property type="match status" value="1"/>
</dbReference>
<comment type="subcellular location">
    <subcellularLocation>
        <location evidence="2">Cell membrane</location>
    </subcellularLocation>
</comment>
<protein>
    <recommendedName>
        <fullName evidence="3">histidine kinase</fullName>
        <ecNumber evidence="3">2.7.13.3</ecNumber>
    </recommendedName>
</protein>
<dbReference type="AlphaFoldDB" id="A0A3Q9V2V7"/>
<gene>
    <name evidence="14" type="ORF">C1I64_19395</name>
</gene>
<dbReference type="SUPFAM" id="SSF47384">
    <property type="entry name" value="Homodimeric domain of signal transducing histidine kinase"/>
    <property type="match status" value="1"/>
</dbReference>
<dbReference type="SMART" id="SM00387">
    <property type="entry name" value="HATPase_c"/>
    <property type="match status" value="1"/>
</dbReference>
<reference evidence="14 15" key="1">
    <citation type="submission" date="2018-03" db="EMBL/GenBank/DDBJ databases">
        <title>Bacteriophage NCPPB3778 and a type I-E CRISPR drive the evolution of the US Biological Select Agent, Rathayibacter toxicus.</title>
        <authorList>
            <person name="Davis E.W.II."/>
            <person name="Tabima J.F."/>
            <person name="Weisberg A.J."/>
            <person name="Dantas Lopes L."/>
            <person name="Wiseman M.S."/>
            <person name="Wiseman M.S."/>
            <person name="Pupko T."/>
            <person name="Belcher M.S."/>
            <person name="Sechler A.J."/>
            <person name="Tancos M.A."/>
            <person name="Schroeder B.K."/>
            <person name="Murray T.D."/>
            <person name="Luster D.G."/>
            <person name="Schneider W.L."/>
            <person name="Rogers E."/>
            <person name="Andreote F.D."/>
            <person name="Grunwald N.J."/>
            <person name="Putnam M.L."/>
            <person name="Chang J.H."/>
        </authorList>
    </citation>
    <scope>NUCLEOTIDE SEQUENCE [LARGE SCALE GENOMIC DNA]</scope>
    <source>
        <strain evidence="14 15">DSM 15932</strain>
    </source>
</reference>
<dbReference type="Gene3D" id="1.10.287.130">
    <property type="match status" value="1"/>
</dbReference>
<evidence type="ECO:0000259" key="13">
    <source>
        <dbReference type="PROSITE" id="PS50885"/>
    </source>
</evidence>
<accession>A0A3Q9V2V7</accession>
<dbReference type="RefSeq" id="WP_127888345.1">
    <property type="nucleotide sequence ID" value="NZ_CP028137.1"/>
</dbReference>
<evidence type="ECO:0000256" key="9">
    <source>
        <dbReference type="ARBA" id="ARBA00023012"/>
    </source>
</evidence>
<dbReference type="InterPro" id="IPR003660">
    <property type="entry name" value="HAMP_dom"/>
</dbReference>
<dbReference type="InterPro" id="IPR050428">
    <property type="entry name" value="TCS_sensor_his_kinase"/>
</dbReference>
<keyword evidence="6 11" id="KW-0812">Transmembrane</keyword>
<keyword evidence="5" id="KW-0808">Transferase</keyword>
<organism evidence="14 15">
    <name type="scientific">Rathayibacter festucae DSM 15932</name>
    <dbReference type="NCBI Taxonomy" id="1328866"/>
    <lineage>
        <taxon>Bacteria</taxon>
        <taxon>Bacillati</taxon>
        <taxon>Actinomycetota</taxon>
        <taxon>Actinomycetes</taxon>
        <taxon>Micrococcales</taxon>
        <taxon>Microbacteriaceae</taxon>
        <taxon>Rathayibacter</taxon>
    </lineage>
</organism>
<evidence type="ECO:0000256" key="11">
    <source>
        <dbReference type="SAM" id="Phobius"/>
    </source>
</evidence>
<dbReference type="Pfam" id="PF00512">
    <property type="entry name" value="HisKA"/>
    <property type="match status" value="1"/>
</dbReference>
<dbReference type="CDD" id="cd00082">
    <property type="entry name" value="HisKA"/>
    <property type="match status" value="1"/>
</dbReference>
<evidence type="ECO:0000259" key="12">
    <source>
        <dbReference type="PROSITE" id="PS50109"/>
    </source>
</evidence>
<dbReference type="InterPro" id="IPR004358">
    <property type="entry name" value="Sig_transdc_His_kin-like_C"/>
</dbReference>
<keyword evidence="8 11" id="KW-1133">Transmembrane helix</keyword>
<comment type="catalytic activity">
    <reaction evidence="1">
        <text>ATP + protein L-histidine = ADP + protein N-phospho-L-histidine.</text>
        <dbReference type="EC" id="2.7.13.3"/>
    </reaction>
</comment>
<dbReference type="SMART" id="SM00388">
    <property type="entry name" value="HisKA"/>
    <property type="match status" value="1"/>
</dbReference>
<evidence type="ECO:0000256" key="10">
    <source>
        <dbReference type="ARBA" id="ARBA00023136"/>
    </source>
</evidence>
<feature type="domain" description="HAMP" evidence="13">
    <location>
        <begin position="169"/>
        <end position="222"/>
    </location>
</feature>
<dbReference type="Pfam" id="PF02518">
    <property type="entry name" value="HATPase_c"/>
    <property type="match status" value="1"/>
</dbReference>
<dbReference type="KEGG" id="rfs:C1I64_19395"/>
<dbReference type="GO" id="GO:0000155">
    <property type="term" value="F:phosphorelay sensor kinase activity"/>
    <property type="evidence" value="ECO:0007669"/>
    <property type="project" value="InterPro"/>
</dbReference>
<evidence type="ECO:0000256" key="3">
    <source>
        <dbReference type="ARBA" id="ARBA00012438"/>
    </source>
</evidence>
<evidence type="ECO:0000256" key="4">
    <source>
        <dbReference type="ARBA" id="ARBA00022553"/>
    </source>
</evidence>
<dbReference type="EC" id="2.7.13.3" evidence="3"/>
<keyword evidence="10 11" id="KW-0472">Membrane</keyword>
<dbReference type="InterPro" id="IPR036890">
    <property type="entry name" value="HATPase_C_sf"/>
</dbReference>
<dbReference type="SMART" id="SM00304">
    <property type="entry name" value="HAMP"/>
    <property type="match status" value="1"/>
</dbReference>
<evidence type="ECO:0000256" key="7">
    <source>
        <dbReference type="ARBA" id="ARBA00022777"/>
    </source>
</evidence>
<dbReference type="PANTHER" id="PTHR45436">
    <property type="entry name" value="SENSOR HISTIDINE KINASE YKOH"/>
    <property type="match status" value="1"/>
</dbReference>
<dbReference type="Gene3D" id="6.10.340.10">
    <property type="match status" value="1"/>
</dbReference>
<dbReference type="PANTHER" id="PTHR45436:SF5">
    <property type="entry name" value="SENSOR HISTIDINE KINASE TRCS"/>
    <property type="match status" value="1"/>
</dbReference>
<sequence length="438" mass="45600">MRGLATRRRSLRSRITLAAAAVVALAAVLGAAGFLLVLSSVLAGSAATAAETEAERVATLVERGGADAVRASEGVVQLVVDGRVVAAGEDADDLPALATEERDEPFTTTPADEDPLVVATQELDDGALLVVGLPDEGRAEALATTAGLLAVAVPLLVAFVAIVCWIVVGRALRPVDRMRAEADAVTAAALDRRVAEPGSGDEIDRLAQTLNRMLGRLEDGQERQRRFVSDASHELRSPVAALRQSAEVALAHPDRLDAARLATTVAEESVRMGGLIEGLLLLARADEARLAVLAVPVDLDDLALREVRRLRDSGIAVDASGVSPVQAVADEALLGRALRNLVDNAVRHRAARLAIATRGEGDSAVLVVDDDGPGIPAADRERVLERFVRLDEGRARDAGGSGLGLAIVAEIAAAHGGSVAIEESPWGGARVTLRVPLR</sequence>
<dbReference type="SUPFAM" id="SSF55874">
    <property type="entry name" value="ATPase domain of HSP90 chaperone/DNA topoisomerase II/histidine kinase"/>
    <property type="match status" value="1"/>
</dbReference>
<dbReference type="InterPro" id="IPR003661">
    <property type="entry name" value="HisK_dim/P_dom"/>
</dbReference>
<name>A0A3Q9V2V7_9MICO</name>
<evidence type="ECO:0000256" key="8">
    <source>
        <dbReference type="ARBA" id="ARBA00022989"/>
    </source>
</evidence>
<dbReference type="PROSITE" id="PS50109">
    <property type="entry name" value="HIS_KIN"/>
    <property type="match status" value="1"/>
</dbReference>
<keyword evidence="9" id="KW-0902">Two-component regulatory system</keyword>
<dbReference type="CDD" id="cd06225">
    <property type="entry name" value="HAMP"/>
    <property type="match status" value="1"/>
</dbReference>
<evidence type="ECO:0000313" key="15">
    <source>
        <dbReference type="Proteomes" id="UP000285317"/>
    </source>
</evidence>
<evidence type="ECO:0000313" key="14">
    <source>
        <dbReference type="EMBL" id="AZZ53984.1"/>
    </source>
</evidence>
<dbReference type="GO" id="GO:0005886">
    <property type="term" value="C:plasma membrane"/>
    <property type="evidence" value="ECO:0007669"/>
    <property type="project" value="UniProtKB-SubCell"/>
</dbReference>
<feature type="domain" description="Histidine kinase" evidence="12">
    <location>
        <begin position="230"/>
        <end position="438"/>
    </location>
</feature>
<keyword evidence="4" id="KW-0597">Phosphoprotein</keyword>
<dbReference type="InterPro" id="IPR036097">
    <property type="entry name" value="HisK_dim/P_sf"/>
</dbReference>
<evidence type="ECO:0000256" key="2">
    <source>
        <dbReference type="ARBA" id="ARBA00004236"/>
    </source>
</evidence>
<proteinExistence type="predicted"/>
<dbReference type="Proteomes" id="UP000285317">
    <property type="component" value="Chromosome"/>
</dbReference>
<dbReference type="PROSITE" id="PS50885">
    <property type="entry name" value="HAMP"/>
    <property type="match status" value="1"/>
</dbReference>
<dbReference type="InterPro" id="IPR005467">
    <property type="entry name" value="His_kinase_dom"/>
</dbReference>
<dbReference type="Pfam" id="PF00672">
    <property type="entry name" value="HAMP"/>
    <property type="match status" value="1"/>
</dbReference>
<keyword evidence="7 14" id="KW-0418">Kinase</keyword>
<dbReference type="EMBL" id="CP028137">
    <property type="protein sequence ID" value="AZZ53984.1"/>
    <property type="molecule type" value="Genomic_DNA"/>
</dbReference>
<feature type="transmembrane region" description="Helical" evidence="11">
    <location>
        <begin position="141"/>
        <end position="168"/>
    </location>
</feature>
<dbReference type="PRINTS" id="PR00344">
    <property type="entry name" value="BCTRLSENSOR"/>
</dbReference>
<dbReference type="InterPro" id="IPR003594">
    <property type="entry name" value="HATPase_dom"/>
</dbReference>
<evidence type="ECO:0000256" key="5">
    <source>
        <dbReference type="ARBA" id="ARBA00022679"/>
    </source>
</evidence>
<evidence type="ECO:0000256" key="1">
    <source>
        <dbReference type="ARBA" id="ARBA00000085"/>
    </source>
</evidence>
<evidence type="ECO:0000256" key="6">
    <source>
        <dbReference type="ARBA" id="ARBA00022692"/>
    </source>
</evidence>
<dbReference type="SUPFAM" id="SSF158472">
    <property type="entry name" value="HAMP domain-like"/>
    <property type="match status" value="1"/>
</dbReference>